<dbReference type="PANTHER" id="PTHR32089">
    <property type="entry name" value="METHYL-ACCEPTING CHEMOTAXIS PROTEIN MCPB"/>
    <property type="match status" value="1"/>
</dbReference>
<dbReference type="Proteomes" id="UP000184148">
    <property type="component" value="Unassembled WGS sequence"/>
</dbReference>
<protein>
    <submittedName>
        <fullName evidence="5">Methyl-accepting chemotaxis protein (MCP) signalling domain-containing protein</fullName>
    </submittedName>
</protein>
<dbReference type="SUPFAM" id="SSF58104">
    <property type="entry name" value="Methyl-accepting chemotaxis protein (MCP) signaling domain"/>
    <property type="match status" value="1"/>
</dbReference>
<organism evidence="5 6">
    <name type="scientific">Desulforamulus putei DSM 12395</name>
    <dbReference type="NCBI Taxonomy" id="1121429"/>
    <lineage>
        <taxon>Bacteria</taxon>
        <taxon>Bacillati</taxon>
        <taxon>Bacillota</taxon>
        <taxon>Clostridia</taxon>
        <taxon>Eubacteriales</taxon>
        <taxon>Peptococcaceae</taxon>
        <taxon>Desulforamulus</taxon>
    </lineage>
</organism>
<accession>A0A1M5CJJ4</accession>
<evidence type="ECO:0000313" key="5">
    <source>
        <dbReference type="EMBL" id="SHF54582.1"/>
    </source>
</evidence>
<dbReference type="PANTHER" id="PTHR32089:SF112">
    <property type="entry name" value="LYSOZYME-LIKE PROTEIN-RELATED"/>
    <property type="match status" value="1"/>
</dbReference>
<dbReference type="Pfam" id="PF00015">
    <property type="entry name" value="MCPsignal"/>
    <property type="match status" value="1"/>
</dbReference>
<evidence type="ECO:0000256" key="1">
    <source>
        <dbReference type="ARBA" id="ARBA00023224"/>
    </source>
</evidence>
<dbReference type="Gene3D" id="1.10.287.950">
    <property type="entry name" value="Methyl-accepting chemotaxis protein"/>
    <property type="match status" value="1"/>
</dbReference>
<keyword evidence="1 2" id="KW-0807">Transducer</keyword>
<dbReference type="SMART" id="SM00283">
    <property type="entry name" value="MA"/>
    <property type="match status" value="1"/>
</dbReference>
<gene>
    <name evidence="5" type="ORF">SAMN02745133_02937</name>
</gene>
<dbReference type="STRING" id="1121429.SAMN02745133_02937"/>
<dbReference type="GO" id="GO:0016020">
    <property type="term" value="C:membrane"/>
    <property type="evidence" value="ECO:0007669"/>
    <property type="project" value="InterPro"/>
</dbReference>
<evidence type="ECO:0000256" key="3">
    <source>
        <dbReference type="SAM" id="Coils"/>
    </source>
</evidence>
<evidence type="ECO:0000256" key="2">
    <source>
        <dbReference type="PROSITE-ProRule" id="PRU00284"/>
    </source>
</evidence>
<dbReference type="EMBL" id="FQUY01000033">
    <property type="protein sequence ID" value="SHF54582.1"/>
    <property type="molecule type" value="Genomic_DNA"/>
</dbReference>
<proteinExistence type="predicted"/>
<dbReference type="InterPro" id="IPR004089">
    <property type="entry name" value="MCPsignal_dom"/>
</dbReference>
<reference evidence="6" key="1">
    <citation type="submission" date="2016-11" db="EMBL/GenBank/DDBJ databases">
        <authorList>
            <person name="Varghese N."/>
            <person name="Submissions S."/>
        </authorList>
    </citation>
    <scope>NUCLEOTIDE SEQUENCE [LARGE SCALE GENOMIC DNA]</scope>
    <source>
        <strain evidence="6">DSM 12395</strain>
    </source>
</reference>
<keyword evidence="6" id="KW-1185">Reference proteome</keyword>
<name>A0A1M5CJJ4_9FIRM</name>
<feature type="domain" description="Methyl-accepting transducer" evidence="4">
    <location>
        <begin position="154"/>
        <end position="319"/>
    </location>
</feature>
<dbReference type="PROSITE" id="PS50111">
    <property type="entry name" value="CHEMOTAXIS_TRANSDUC_2"/>
    <property type="match status" value="1"/>
</dbReference>
<evidence type="ECO:0000313" key="6">
    <source>
        <dbReference type="Proteomes" id="UP000184148"/>
    </source>
</evidence>
<dbReference type="AlphaFoldDB" id="A0A1M5CJJ4"/>
<sequence>MALDRWFGKKVSLLEDQKNTPADNSSSKHTQLINEPLTDILKEQKEPDILTCALKMAPYFKGLLGDEIGFYITDLTTNLYGIHGTLKLTVNDGDPIKEGSTAYKTIHSGNRTVAKVGEEVYGLPFIGTCYPLTEPSTGKIVGTILMTRPIEQQERLNKEAQQMEKRVDILAQATNNLSATAEELAATTESINNHARGIGQEINKTDDVVAFIRKIAEQTHLLGLNAAIEAARVGEAGAGFNVVASEIRKLSQDTQHSVKEIMQTLQGMQKSILELTHSIEQLSAGTQEQAATAQEINAIVSELGTVAEELKRQANNLIS</sequence>
<evidence type="ECO:0000259" key="4">
    <source>
        <dbReference type="PROSITE" id="PS50111"/>
    </source>
</evidence>
<feature type="coiled-coil region" evidence="3">
    <location>
        <begin position="153"/>
        <end position="190"/>
    </location>
</feature>
<keyword evidence="3" id="KW-0175">Coiled coil</keyword>
<dbReference type="GO" id="GO:0007165">
    <property type="term" value="P:signal transduction"/>
    <property type="evidence" value="ECO:0007669"/>
    <property type="project" value="UniProtKB-KW"/>
</dbReference>